<evidence type="ECO:0000256" key="2">
    <source>
        <dbReference type="ARBA" id="ARBA00008072"/>
    </source>
</evidence>
<dbReference type="Pfam" id="PF00107">
    <property type="entry name" value="ADH_zinc_N"/>
    <property type="match status" value="1"/>
</dbReference>
<evidence type="ECO:0000256" key="1">
    <source>
        <dbReference type="ARBA" id="ARBA00001947"/>
    </source>
</evidence>
<gene>
    <name evidence="7" type="ORF">Selli2_32410</name>
</gene>
<reference evidence="7" key="2">
    <citation type="submission" date="2022-11" db="EMBL/GenBank/DDBJ databases">
        <title>Draft genome sequence of Sellimonas catena strain 18CBH55.</title>
        <authorList>
            <person name="Hisatomi A."/>
            <person name="Ohkuma M."/>
            <person name="Sakamoto M."/>
        </authorList>
    </citation>
    <scope>NUCLEOTIDE SEQUENCE</scope>
    <source>
        <strain evidence="7">18CBH55</strain>
    </source>
</reference>
<organism evidence="7 8">
    <name type="scientific">Sellimonas catena</name>
    <dbReference type="NCBI Taxonomy" id="2994035"/>
    <lineage>
        <taxon>Bacteria</taxon>
        <taxon>Bacillati</taxon>
        <taxon>Bacillota</taxon>
        <taxon>Clostridia</taxon>
        <taxon>Lachnospirales</taxon>
        <taxon>Lachnospiraceae</taxon>
        <taxon>Sellimonas</taxon>
    </lineage>
</organism>
<dbReference type="GO" id="GO:0046872">
    <property type="term" value="F:metal ion binding"/>
    <property type="evidence" value="ECO:0007669"/>
    <property type="project" value="UniProtKB-KW"/>
</dbReference>
<evidence type="ECO:0000256" key="3">
    <source>
        <dbReference type="ARBA" id="ARBA00022723"/>
    </source>
</evidence>
<dbReference type="InterPro" id="IPR013154">
    <property type="entry name" value="ADH-like_N"/>
</dbReference>
<evidence type="ECO:0000256" key="4">
    <source>
        <dbReference type="ARBA" id="ARBA00022833"/>
    </source>
</evidence>
<dbReference type="SUPFAM" id="SSF50129">
    <property type="entry name" value="GroES-like"/>
    <property type="match status" value="1"/>
</dbReference>
<reference evidence="7" key="3">
    <citation type="journal article" date="2023" name="Int. J. Syst. Evol. Microbiol.">
        <title>Sellimonas catena sp. nov., isolated from human faeces.</title>
        <authorList>
            <person name="Hisatomi A."/>
            <person name="Ohkuma M."/>
            <person name="Sakamoto M."/>
        </authorList>
    </citation>
    <scope>NUCLEOTIDE SEQUENCE</scope>
    <source>
        <strain evidence="7">18CBH55</strain>
    </source>
</reference>
<dbReference type="Gene3D" id="3.40.50.720">
    <property type="entry name" value="NAD(P)-binding Rossmann-like Domain"/>
    <property type="match status" value="1"/>
</dbReference>
<dbReference type="RefSeq" id="WP_243097577.1">
    <property type="nucleotide sequence ID" value="NZ_BSCH01000027.1"/>
</dbReference>
<dbReference type="SUPFAM" id="SSF51735">
    <property type="entry name" value="NAD(P)-binding Rossmann-fold domains"/>
    <property type="match status" value="1"/>
</dbReference>
<keyword evidence="3" id="KW-0479">Metal-binding</keyword>
<dbReference type="EMBL" id="BSCH01000027">
    <property type="protein sequence ID" value="GLG91814.1"/>
    <property type="molecule type" value="Genomic_DNA"/>
</dbReference>
<comment type="similarity">
    <text evidence="2">Belongs to the zinc-containing alcohol dehydrogenase family.</text>
</comment>
<protein>
    <submittedName>
        <fullName evidence="7">NAD(P)-dependent alcohol dehydrogenase</fullName>
    </submittedName>
</protein>
<comment type="cofactor">
    <cofactor evidence="1">
        <name>Zn(2+)</name>
        <dbReference type="ChEBI" id="CHEBI:29105"/>
    </cofactor>
</comment>
<name>A0A9W6CIH9_9FIRM</name>
<dbReference type="InterPro" id="IPR013149">
    <property type="entry name" value="ADH-like_C"/>
</dbReference>
<feature type="domain" description="Alcohol dehydrogenase-like N-terminal" evidence="6">
    <location>
        <begin position="31"/>
        <end position="132"/>
    </location>
</feature>
<dbReference type="InterPro" id="IPR011032">
    <property type="entry name" value="GroES-like_sf"/>
</dbReference>
<evidence type="ECO:0000259" key="6">
    <source>
        <dbReference type="Pfam" id="PF08240"/>
    </source>
</evidence>
<evidence type="ECO:0000313" key="8">
    <source>
        <dbReference type="Proteomes" id="UP001145094"/>
    </source>
</evidence>
<comment type="caution">
    <text evidence="7">The sequence shown here is derived from an EMBL/GenBank/DDBJ whole genome shotgun (WGS) entry which is preliminary data.</text>
</comment>
<dbReference type="PANTHER" id="PTHR42813">
    <property type="entry name" value="ZINC-TYPE ALCOHOL DEHYDROGENASE-LIKE"/>
    <property type="match status" value="1"/>
</dbReference>
<dbReference type="Proteomes" id="UP001145094">
    <property type="component" value="Unassembled WGS sequence"/>
</dbReference>
<dbReference type="Pfam" id="PF08240">
    <property type="entry name" value="ADH_N"/>
    <property type="match status" value="1"/>
</dbReference>
<evidence type="ECO:0000313" key="7">
    <source>
        <dbReference type="EMBL" id="GLG91814.1"/>
    </source>
</evidence>
<sequence>MKGKMKAFGIVEPFKTFGPIEADIPQIGPLDALCEPVACAACSSDPHQVHAGLPAGLVLGHETAARIVEIGSEVKLFKPGDIVAVGAVTPNYFSTEIQDSIPQHSGGLFGGMNWCTVENGTFAEYFRIRQVDMNACPIPEGLTYEHAVMAADMCTTGFHGAELADIRFGDTVVVCGVGPVGLMAVAGAALRGAGRLIAVGNRPQTLELAKEYGATDTLNYHDGPIDELVLDLLGGKRPDAAIVAGGNADSFAQCIAVVKPNGRIANINAQTFDTFIPNAATGGFCDHKIITGGLCPGGRRRLERLFSLMLAGRLDPTKLITHRFHGFEHIQDAYELMDNKNAHPDLIKPIVFMD</sequence>
<dbReference type="InterPro" id="IPR036291">
    <property type="entry name" value="NAD(P)-bd_dom_sf"/>
</dbReference>
<keyword evidence="4" id="KW-0862">Zinc</keyword>
<dbReference type="AlphaFoldDB" id="A0A9W6CIH9"/>
<dbReference type="PANTHER" id="PTHR42813:SF4">
    <property type="entry name" value="NADP-DEPENDENT ISOPROPANOL DEHYDROGENASE"/>
    <property type="match status" value="1"/>
</dbReference>
<accession>A0A9W6CIH9</accession>
<proteinExistence type="inferred from homology"/>
<reference evidence="7" key="1">
    <citation type="submission" date="2022-11" db="EMBL/GenBank/DDBJ databases">
        <title>Draft genome sequence of Sellimonas catena strain 18CBH55.</title>
        <authorList>
            <person name="Atsushi H."/>
            <person name="Moriya O."/>
            <person name="Mitsuo S."/>
        </authorList>
    </citation>
    <scope>NUCLEOTIDE SEQUENCE</scope>
    <source>
        <strain evidence="7">18CBH55</strain>
    </source>
</reference>
<dbReference type="Gene3D" id="3.90.180.10">
    <property type="entry name" value="Medium-chain alcohol dehydrogenases, catalytic domain"/>
    <property type="match status" value="1"/>
</dbReference>
<feature type="domain" description="Alcohol dehydrogenase-like C-terminal" evidence="5">
    <location>
        <begin position="179"/>
        <end position="267"/>
    </location>
</feature>
<evidence type="ECO:0000259" key="5">
    <source>
        <dbReference type="Pfam" id="PF00107"/>
    </source>
</evidence>